<evidence type="ECO:0000256" key="4">
    <source>
        <dbReference type="ARBA" id="ARBA00022692"/>
    </source>
</evidence>
<comment type="caution">
    <text evidence="9">The sequence shown here is derived from an EMBL/GenBank/DDBJ whole genome shotgun (WGS) entry which is preliminary data.</text>
</comment>
<keyword evidence="10" id="KW-1185">Reference proteome</keyword>
<dbReference type="Pfam" id="PF00593">
    <property type="entry name" value="TonB_dep_Rec_b-barrel"/>
    <property type="match status" value="1"/>
</dbReference>
<dbReference type="Gene3D" id="2.40.170.20">
    <property type="entry name" value="TonB-dependent receptor, beta-barrel domain"/>
    <property type="match status" value="1"/>
</dbReference>
<evidence type="ECO:0000259" key="8">
    <source>
        <dbReference type="Pfam" id="PF00593"/>
    </source>
</evidence>
<dbReference type="Proteomes" id="UP000789803">
    <property type="component" value="Unassembled WGS sequence"/>
</dbReference>
<dbReference type="RefSeq" id="WP_229933620.1">
    <property type="nucleotide sequence ID" value="NZ_CAJHOF010000027.1"/>
</dbReference>
<keyword evidence="3" id="KW-1134">Transmembrane beta strand</keyword>
<keyword evidence="5" id="KW-0798">TonB box</keyword>
<evidence type="ECO:0000256" key="5">
    <source>
        <dbReference type="ARBA" id="ARBA00023077"/>
    </source>
</evidence>
<evidence type="ECO:0000256" key="1">
    <source>
        <dbReference type="ARBA" id="ARBA00004571"/>
    </source>
</evidence>
<evidence type="ECO:0000313" key="9">
    <source>
        <dbReference type="EMBL" id="CAD7289770.1"/>
    </source>
</evidence>
<keyword evidence="7" id="KW-0998">Cell outer membrane</keyword>
<reference evidence="9 10" key="1">
    <citation type="submission" date="2020-11" db="EMBL/GenBank/DDBJ databases">
        <authorList>
            <person name="Peeters C."/>
        </authorList>
    </citation>
    <scope>NUCLEOTIDE SEQUENCE [LARGE SCALE GENOMIC DNA]</scope>
    <source>
        <strain evidence="9 10">LMG 7974</strain>
    </source>
</reference>
<accession>A0ABM8Q9U4</accession>
<dbReference type="PANTHER" id="PTHR30069">
    <property type="entry name" value="TONB-DEPENDENT OUTER MEMBRANE RECEPTOR"/>
    <property type="match status" value="1"/>
</dbReference>
<organism evidence="9 10">
    <name type="scientific">Campylobacter majalis</name>
    <dbReference type="NCBI Taxonomy" id="2790656"/>
    <lineage>
        <taxon>Bacteria</taxon>
        <taxon>Pseudomonadati</taxon>
        <taxon>Campylobacterota</taxon>
        <taxon>Epsilonproteobacteria</taxon>
        <taxon>Campylobacterales</taxon>
        <taxon>Campylobacteraceae</taxon>
        <taxon>Campylobacter</taxon>
    </lineage>
</organism>
<dbReference type="InterPro" id="IPR000531">
    <property type="entry name" value="Beta-barrel_TonB"/>
</dbReference>
<dbReference type="SUPFAM" id="SSF56935">
    <property type="entry name" value="Porins"/>
    <property type="match status" value="1"/>
</dbReference>
<keyword evidence="4" id="KW-0812">Transmembrane</keyword>
<dbReference type="InterPro" id="IPR039426">
    <property type="entry name" value="TonB-dep_rcpt-like"/>
</dbReference>
<evidence type="ECO:0000256" key="2">
    <source>
        <dbReference type="ARBA" id="ARBA00022448"/>
    </source>
</evidence>
<keyword evidence="6" id="KW-0472">Membrane</keyword>
<comment type="subcellular location">
    <subcellularLocation>
        <location evidence="1">Cell outer membrane</location>
        <topology evidence="1">Multi-pass membrane protein</topology>
    </subcellularLocation>
</comment>
<protein>
    <recommendedName>
        <fullName evidence="8">TonB-dependent receptor-like beta-barrel domain-containing protein</fullName>
    </recommendedName>
</protein>
<dbReference type="PANTHER" id="PTHR30069:SF49">
    <property type="entry name" value="OUTER MEMBRANE PROTEIN C"/>
    <property type="match status" value="1"/>
</dbReference>
<feature type="domain" description="TonB-dependent receptor-like beta-barrel" evidence="8">
    <location>
        <begin position="115"/>
        <end position="582"/>
    </location>
</feature>
<evidence type="ECO:0000256" key="6">
    <source>
        <dbReference type="ARBA" id="ARBA00023136"/>
    </source>
</evidence>
<sequence length="619" mass="71229">MRNFIYLSFIATMALAYENIADPNAINPIKPFNPPPPITPNNTLSTMPINQFDKTDRSKYYFVTEKLDDSSDKFHLSSGLYGHSSYTSALFRYRGDNYYTVLNTHYTKANDYKGGDGKKVGFGYKRNGQSLIFGYLPNEISEIKLTYIHDNITDEKQPHHQMDALKTQRHVGRVNVRVGDENLDNTLNFNTTIRHVKRRADNFTLRSMSNKTYVDIKRSIFDSGFDYDISINELHNQFGFAFSIDKHTGKRYQGMPNGMWAHNGNRFANIHAKTYKIHDTITYNIDEINALSLGLNYETNRVKIKNLHQSFIAPNVNLNTNAKLYKAIYAQDTKDKINQDGLSASLKYELKPNSKDSYTIALQSLYRMPDNMQRFNALYGLGDNGWISNPYIKPERHNRIKLGFEIASKMYNSYLNSMQGENSFKILAHLIYDEAHDLIIYDRRHAKPNPPINSNAVITRNIDARLFLANLQTEYNFAKNFATKIGLSYNYGENKTDNKPLYQIRPFELNTQLDYRDYFALGSYNMGANLRYVHKQTRGDFDKNTGFGIDKTQAAKGFTTLDLYTGVEFKNNFGIRAGVNNVFDKNYSEFISGEHVAALDPNVIKAHGRNFYISFHISY</sequence>
<evidence type="ECO:0000313" key="10">
    <source>
        <dbReference type="Proteomes" id="UP000789803"/>
    </source>
</evidence>
<evidence type="ECO:0000256" key="7">
    <source>
        <dbReference type="ARBA" id="ARBA00023237"/>
    </source>
</evidence>
<gene>
    <name evidence="9" type="ORF">LMG7974_01853</name>
</gene>
<dbReference type="InterPro" id="IPR036942">
    <property type="entry name" value="Beta-barrel_TonB_sf"/>
</dbReference>
<evidence type="ECO:0000256" key="3">
    <source>
        <dbReference type="ARBA" id="ARBA00022452"/>
    </source>
</evidence>
<name>A0ABM8Q9U4_9BACT</name>
<keyword evidence="2" id="KW-0813">Transport</keyword>
<proteinExistence type="predicted"/>
<dbReference type="EMBL" id="CAJHOF010000027">
    <property type="protein sequence ID" value="CAD7289770.1"/>
    <property type="molecule type" value="Genomic_DNA"/>
</dbReference>